<dbReference type="InterPro" id="IPR036890">
    <property type="entry name" value="HATPase_C_sf"/>
</dbReference>
<dbReference type="InterPro" id="IPR003661">
    <property type="entry name" value="HisK_dim/P_dom"/>
</dbReference>
<feature type="compositionally biased region" description="Low complexity" evidence="11">
    <location>
        <begin position="42"/>
        <end position="65"/>
    </location>
</feature>
<dbReference type="AlphaFoldDB" id="A0A542SNW6"/>
<dbReference type="SMART" id="SM00388">
    <property type="entry name" value="HisKA"/>
    <property type="match status" value="1"/>
</dbReference>
<dbReference type="PROSITE" id="PS50885">
    <property type="entry name" value="HAMP"/>
    <property type="match status" value="1"/>
</dbReference>
<evidence type="ECO:0000259" key="14">
    <source>
        <dbReference type="PROSITE" id="PS50885"/>
    </source>
</evidence>
<evidence type="ECO:0000256" key="11">
    <source>
        <dbReference type="SAM" id="MobiDB-lite"/>
    </source>
</evidence>
<dbReference type="SMART" id="SM00304">
    <property type="entry name" value="HAMP"/>
    <property type="match status" value="1"/>
</dbReference>
<dbReference type="SUPFAM" id="SSF158472">
    <property type="entry name" value="HAMP domain-like"/>
    <property type="match status" value="1"/>
</dbReference>
<dbReference type="InterPro" id="IPR036097">
    <property type="entry name" value="HisK_dim/P_sf"/>
</dbReference>
<evidence type="ECO:0000256" key="9">
    <source>
        <dbReference type="ARBA" id="ARBA00023012"/>
    </source>
</evidence>
<feature type="region of interest" description="Disordered" evidence="11">
    <location>
        <begin position="1"/>
        <end position="89"/>
    </location>
</feature>
<evidence type="ECO:0000256" key="6">
    <source>
        <dbReference type="ARBA" id="ARBA00022692"/>
    </source>
</evidence>
<keyword evidence="7 15" id="KW-0418">Kinase</keyword>
<accession>A0A542SNW6</accession>
<dbReference type="InterPro" id="IPR050428">
    <property type="entry name" value="TCS_sensor_his_kinase"/>
</dbReference>
<dbReference type="Proteomes" id="UP000316181">
    <property type="component" value="Unassembled WGS sequence"/>
</dbReference>
<dbReference type="CDD" id="cd06225">
    <property type="entry name" value="HAMP"/>
    <property type="match status" value="1"/>
</dbReference>
<dbReference type="SMART" id="SM00387">
    <property type="entry name" value="HATPase_c"/>
    <property type="match status" value="1"/>
</dbReference>
<dbReference type="FunFam" id="1.10.287.130:FF:000001">
    <property type="entry name" value="Two-component sensor histidine kinase"/>
    <property type="match status" value="1"/>
</dbReference>
<keyword evidence="10 12" id="KW-0472">Membrane</keyword>
<gene>
    <name evidence="15" type="ORF">FB389_0993</name>
</gene>
<feature type="transmembrane region" description="Helical" evidence="12">
    <location>
        <begin position="274"/>
        <end position="295"/>
    </location>
</feature>
<evidence type="ECO:0000256" key="1">
    <source>
        <dbReference type="ARBA" id="ARBA00000085"/>
    </source>
</evidence>
<dbReference type="Gene3D" id="3.30.565.10">
    <property type="entry name" value="Histidine kinase-like ATPase, C-terminal domain"/>
    <property type="match status" value="1"/>
</dbReference>
<dbReference type="InterPro" id="IPR003660">
    <property type="entry name" value="HAMP_dom"/>
</dbReference>
<dbReference type="OrthoDB" id="9786919at2"/>
<evidence type="ECO:0000256" key="12">
    <source>
        <dbReference type="SAM" id="Phobius"/>
    </source>
</evidence>
<dbReference type="Pfam" id="PF00512">
    <property type="entry name" value="HisKA"/>
    <property type="match status" value="1"/>
</dbReference>
<dbReference type="InterPro" id="IPR004358">
    <property type="entry name" value="Sig_transdc_His_kin-like_C"/>
</dbReference>
<dbReference type="Gene3D" id="1.10.287.130">
    <property type="match status" value="1"/>
</dbReference>
<dbReference type="Pfam" id="PF02518">
    <property type="entry name" value="HATPase_c"/>
    <property type="match status" value="1"/>
</dbReference>
<dbReference type="PANTHER" id="PTHR45436:SF5">
    <property type="entry name" value="SENSOR HISTIDINE KINASE TRCS"/>
    <property type="match status" value="1"/>
</dbReference>
<comment type="subcellular location">
    <subcellularLocation>
        <location evidence="2">Cell membrane</location>
    </subcellularLocation>
</comment>
<evidence type="ECO:0000259" key="13">
    <source>
        <dbReference type="PROSITE" id="PS50109"/>
    </source>
</evidence>
<dbReference type="GO" id="GO:0005886">
    <property type="term" value="C:plasma membrane"/>
    <property type="evidence" value="ECO:0007669"/>
    <property type="project" value="UniProtKB-SubCell"/>
</dbReference>
<evidence type="ECO:0000256" key="7">
    <source>
        <dbReference type="ARBA" id="ARBA00022777"/>
    </source>
</evidence>
<evidence type="ECO:0000256" key="2">
    <source>
        <dbReference type="ARBA" id="ARBA00004236"/>
    </source>
</evidence>
<name>A0A542SNW6_9MICO</name>
<keyword evidence="6 12" id="KW-0812">Transmembrane</keyword>
<comment type="catalytic activity">
    <reaction evidence="1">
        <text>ATP + protein L-histidine = ADP + protein N-phospho-L-histidine.</text>
        <dbReference type="EC" id="2.7.13.3"/>
    </reaction>
</comment>
<feature type="domain" description="Histidine kinase" evidence="13">
    <location>
        <begin position="364"/>
        <end position="590"/>
    </location>
</feature>
<dbReference type="Pfam" id="PF00672">
    <property type="entry name" value="HAMP"/>
    <property type="match status" value="1"/>
</dbReference>
<proteinExistence type="predicted"/>
<evidence type="ECO:0000256" key="8">
    <source>
        <dbReference type="ARBA" id="ARBA00022989"/>
    </source>
</evidence>
<feature type="domain" description="HAMP" evidence="14">
    <location>
        <begin position="296"/>
        <end position="349"/>
    </location>
</feature>
<dbReference type="SUPFAM" id="SSF55874">
    <property type="entry name" value="ATPase domain of HSP90 chaperone/DNA topoisomerase II/histidine kinase"/>
    <property type="match status" value="1"/>
</dbReference>
<comment type="caution">
    <text evidence="15">The sequence shown here is derived from an EMBL/GenBank/DDBJ whole genome shotgun (WGS) entry which is preliminary data.</text>
</comment>
<protein>
    <recommendedName>
        <fullName evidence="3">histidine kinase</fullName>
        <ecNumber evidence="3">2.7.13.3</ecNumber>
    </recommendedName>
</protein>
<dbReference type="InterPro" id="IPR005467">
    <property type="entry name" value="His_kinase_dom"/>
</dbReference>
<dbReference type="PROSITE" id="PS50109">
    <property type="entry name" value="HIS_KIN"/>
    <property type="match status" value="1"/>
</dbReference>
<dbReference type="RefSeq" id="WP_142111621.1">
    <property type="nucleotide sequence ID" value="NZ_BAAATB010000002.1"/>
</dbReference>
<keyword evidence="16" id="KW-1185">Reference proteome</keyword>
<dbReference type="Gene3D" id="6.10.340.10">
    <property type="match status" value="1"/>
</dbReference>
<dbReference type="InterPro" id="IPR003594">
    <property type="entry name" value="HATPase_dom"/>
</dbReference>
<evidence type="ECO:0000256" key="5">
    <source>
        <dbReference type="ARBA" id="ARBA00022679"/>
    </source>
</evidence>
<evidence type="ECO:0000256" key="10">
    <source>
        <dbReference type="ARBA" id="ARBA00023136"/>
    </source>
</evidence>
<dbReference type="PANTHER" id="PTHR45436">
    <property type="entry name" value="SENSOR HISTIDINE KINASE YKOH"/>
    <property type="match status" value="1"/>
</dbReference>
<dbReference type="GO" id="GO:0000155">
    <property type="term" value="F:phosphorelay sensor kinase activity"/>
    <property type="evidence" value="ECO:0007669"/>
    <property type="project" value="InterPro"/>
</dbReference>
<keyword evidence="9" id="KW-0902">Two-component regulatory system</keyword>
<reference evidence="15 16" key="1">
    <citation type="submission" date="2019-06" db="EMBL/GenBank/DDBJ databases">
        <title>Sequencing the genomes of 1000 actinobacteria strains.</title>
        <authorList>
            <person name="Klenk H.-P."/>
        </authorList>
    </citation>
    <scope>NUCLEOTIDE SEQUENCE [LARGE SCALE GENOMIC DNA]</scope>
    <source>
        <strain evidence="15 16">DSM 10596</strain>
    </source>
</reference>
<evidence type="ECO:0000313" key="15">
    <source>
        <dbReference type="EMBL" id="TQK76326.1"/>
    </source>
</evidence>
<dbReference type="PRINTS" id="PR00344">
    <property type="entry name" value="BCTRLSENSOR"/>
</dbReference>
<dbReference type="CDD" id="cd00082">
    <property type="entry name" value="HisKA"/>
    <property type="match status" value="1"/>
</dbReference>
<sequence>MDFPGTPGKPRENAAATPATQPAPPAAPAEASDGLARFQPQAPHNEAAPPGAGAAGELPGGAATPQGPGRAGDASANDAPERGGATAGSTVTTLRRAWARVPLRIRLVSVITLLLVCGIGAVGTFSTMQIERLLQRQIDERLFDNATSLYNRGEVASLEAATGTNPLPTDYCFALVIGTQPSTAQSQYLCAKSNVAANGIPSLDGAPISTTGLTTAFTTRGITPPGGTKPTLSTPTWRVVGIPLQGISDAHTADMAYVALPLTYAVRTGNQVRVAFVLTTMAIALAGAVFGYFAVRTSLKPLRRIEATAARIAEGDLSARVPAMPQSTEVGSLGHSLNVMLSQIEAGFDARERSEASMRQFVSDASHELRTPLATIRGYGELYHMGALTSQEAMDDTMRRIEDSSRRMGMLVEDLLALARLDEGRALRHDPVDLFALARDGAMDLGALDATRSVRVTALDGSDIDPGDALSGRAVVIGDEDRLRQVVMNLVGNAVRHTPTGTAVELGVGTRGDMGVILVRDHGPGVSADQLPRLFERFYRADSSRDRRSGGSGLGLSIVAAIAASLGGCAAASNTPGGGLTIEVELPLATS</sequence>
<feature type="transmembrane region" description="Helical" evidence="12">
    <location>
        <begin position="105"/>
        <end position="128"/>
    </location>
</feature>
<evidence type="ECO:0000313" key="16">
    <source>
        <dbReference type="Proteomes" id="UP000316181"/>
    </source>
</evidence>
<dbReference type="EC" id="2.7.13.3" evidence="3"/>
<evidence type="ECO:0000256" key="4">
    <source>
        <dbReference type="ARBA" id="ARBA00022553"/>
    </source>
</evidence>
<evidence type="ECO:0000256" key="3">
    <source>
        <dbReference type="ARBA" id="ARBA00012438"/>
    </source>
</evidence>
<dbReference type="EMBL" id="VFNV01000001">
    <property type="protein sequence ID" value="TQK76326.1"/>
    <property type="molecule type" value="Genomic_DNA"/>
</dbReference>
<keyword evidence="5" id="KW-0808">Transferase</keyword>
<dbReference type="SUPFAM" id="SSF47384">
    <property type="entry name" value="Homodimeric domain of signal transducing histidine kinase"/>
    <property type="match status" value="1"/>
</dbReference>
<organism evidence="15 16">
    <name type="scientific">Rarobacter incanus</name>
    <dbReference type="NCBI Taxonomy" id="153494"/>
    <lineage>
        <taxon>Bacteria</taxon>
        <taxon>Bacillati</taxon>
        <taxon>Actinomycetota</taxon>
        <taxon>Actinomycetes</taxon>
        <taxon>Micrococcales</taxon>
        <taxon>Rarobacteraceae</taxon>
        <taxon>Rarobacter</taxon>
    </lineage>
</organism>
<keyword evidence="8 12" id="KW-1133">Transmembrane helix</keyword>
<keyword evidence="4" id="KW-0597">Phosphoprotein</keyword>